<dbReference type="Proteomes" id="UP000315995">
    <property type="component" value="Chromosome"/>
</dbReference>
<evidence type="ECO:0000313" key="3">
    <source>
        <dbReference type="Proteomes" id="UP000315995"/>
    </source>
</evidence>
<dbReference type="AlphaFoldDB" id="A0A4Y6PLX7"/>
<sequence length="127" mass="14233">MAEHFDELPAADYATVDGYDGDYVISRDGEVWSLKGPSPNRLSTFAGALGPRVTLWRHGKRTQRYVHVLIKEAFGDDDVKPDDSLALYIREQYGDDPDVTAWADQTFGRPDADRRTKNSLCVNGRAN</sequence>
<accession>A0A4Y6PLX7</accession>
<evidence type="ECO:0000313" key="2">
    <source>
        <dbReference type="EMBL" id="QDG49316.1"/>
    </source>
</evidence>
<name>A0A4Y6PLX7_PERCE</name>
<dbReference type="RefSeq" id="WP_141195815.1">
    <property type="nucleotide sequence ID" value="NZ_CP041186.1"/>
</dbReference>
<feature type="compositionally biased region" description="Polar residues" evidence="1">
    <location>
        <begin position="118"/>
        <end position="127"/>
    </location>
</feature>
<gene>
    <name evidence="2" type="ORF">FIV42_00765</name>
</gene>
<protein>
    <submittedName>
        <fullName evidence="2">Uncharacterized protein</fullName>
    </submittedName>
</protein>
<keyword evidence="3" id="KW-1185">Reference proteome</keyword>
<dbReference type="EMBL" id="CP041186">
    <property type="protein sequence ID" value="QDG49316.1"/>
    <property type="molecule type" value="Genomic_DNA"/>
</dbReference>
<proteinExistence type="predicted"/>
<dbReference type="Gene3D" id="3.90.75.20">
    <property type="match status" value="1"/>
</dbReference>
<feature type="region of interest" description="Disordered" evidence="1">
    <location>
        <begin position="107"/>
        <end position="127"/>
    </location>
</feature>
<evidence type="ECO:0000256" key="1">
    <source>
        <dbReference type="SAM" id="MobiDB-lite"/>
    </source>
</evidence>
<reference evidence="2 3" key="1">
    <citation type="submission" date="2019-06" db="EMBL/GenBank/DDBJ databases">
        <title>Persicimonas caeni gen. nov., sp. nov., a predatory bacterium isolated from solar saltern.</title>
        <authorList>
            <person name="Wang S."/>
        </authorList>
    </citation>
    <scope>NUCLEOTIDE SEQUENCE [LARGE SCALE GENOMIC DNA]</scope>
    <source>
        <strain evidence="2 3">YN101</strain>
    </source>
</reference>
<organism evidence="2 3">
    <name type="scientific">Persicimonas caeni</name>
    <dbReference type="NCBI Taxonomy" id="2292766"/>
    <lineage>
        <taxon>Bacteria</taxon>
        <taxon>Deltaproteobacteria</taxon>
        <taxon>Bradymonadales</taxon>
        <taxon>Bradymonadaceae</taxon>
        <taxon>Persicimonas</taxon>
    </lineage>
</organism>
<accession>A0A5B8XZD9</accession>